<organism evidence="9 10">
    <name type="scientific">Acidimicrobiia bacterium BACL6 MAG-120924-bin43</name>
    <dbReference type="NCBI Taxonomy" id="1655583"/>
    <lineage>
        <taxon>Bacteria</taxon>
        <taxon>Bacillati</taxon>
        <taxon>Actinomycetota</taxon>
        <taxon>Acidimicrobiia</taxon>
        <taxon>acIV cluster</taxon>
    </lineage>
</organism>
<dbReference type="PRINTS" id="PR01036">
    <property type="entry name" value="TCRTETB"/>
</dbReference>
<dbReference type="GO" id="GO:0005886">
    <property type="term" value="C:plasma membrane"/>
    <property type="evidence" value="ECO:0007669"/>
    <property type="project" value="UniProtKB-SubCell"/>
</dbReference>
<feature type="transmembrane region" description="Helical" evidence="7">
    <location>
        <begin position="311"/>
        <end position="328"/>
    </location>
</feature>
<feature type="transmembrane region" description="Helical" evidence="7">
    <location>
        <begin position="359"/>
        <end position="378"/>
    </location>
</feature>
<feature type="domain" description="Major facilitator superfamily (MFS) profile" evidence="8">
    <location>
        <begin position="16"/>
        <end position="507"/>
    </location>
</feature>
<dbReference type="InterPro" id="IPR036259">
    <property type="entry name" value="MFS_trans_sf"/>
</dbReference>
<dbReference type="SUPFAM" id="SSF103473">
    <property type="entry name" value="MFS general substrate transporter"/>
    <property type="match status" value="1"/>
</dbReference>
<reference evidence="9 10" key="1">
    <citation type="submission" date="2015-10" db="EMBL/GenBank/DDBJ databases">
        <title>Metagenome-Assembled Genomes uncover a global brackish microbiome.</title>
        <authorList>
            <person name="Hugerth L.W."/>
            <person name="Larsson J."/>
            <person name="Alneberg J."/>
            <person name="Lindh M.V."/>
            <person name="Legrand C."/>
            <person name="Pinhassi J."/>
            <person name="Andersson A.F."/>
        </authorList>
    </citation>
    <scope>NUCLEOTIDE SEQUENCE [LARGE SCALE GENOMIC DNA]</scope>
    <source>
        <strain evidence="9">BACL6 MAG-120924-bin43</strain>
    </source>
</reference>
<keyword evidence="4 7" id="KW-0812">Transmembrane</keyword>
<sequence length="512" mass="53494">MNTHPATKIHDRRWIILLVLCISLFMVVVDNLIINVALPTLSRELGATTSGLQWIVDSYALVFACLLLAFGGLGDRFGRKGAIQVGMIAFVGCSVWASFATSTSSLIVARGAMGIGAAAIFPATLAIIIDVFRDPIERAKAIGVWSAVSGMAVAFGPITGGFLLEHFFWGSVFLVNVPVGVIAFILGAIFIPTSKDPNPHRIDFPGFALSIAMVGLLVYTVIEGPHRGWTSVATLASFAGTVILFAAFVKRELSTNEPLLDVRVFRNARLSAATGSIGIAFFVLFGFTFLVTQYFQFVRGYSTLSAGLHTLPFAVGAGVTAPIAARLALKFGTKLIVAIGLTNMSIGLVIIGFCGADTAYWGPVIISMVFLANGLALVTSPATDAIMGELPREKAGVGSAVNDVSREVGGTLGVAISGSIFASLYGPKLGELVAKFNLPAEAVALAKESAGAGFAVAERAPTPEAAEAVRQAVSDAFMHGFHTACFTGAGVALVGAMFALKFLPARRAVISL</sequence>
<dbReference type="PANTHER" id="PTHR42718">
    <property type="entry name" value="MAJOR FACILITATOR SUPERFAMILY MULTIDRUG TRANSPORTER MFSC"/>
    <property type="match status" value="1"/>
</dbReference>
<dbReference type="Proteomes" id="UP000051017">
    <property type="component" value="Unassembled WGS sequence"/>
</dbReference>
<dbReference type="Gene3D" id="1.20.1720.10">
    <property type="entry name" value="Multidrug resistance protein D"/>
    <property type="match status" value="1"/>
</dbReference>
<keyword evidence="5 7" id="KW-1133">Transmembrane helix</keyword>
<proteinExistence type="predicted"/>
<keyword evidence="2" id="KW-0813">Transport</keyword>
<evidence type="ECO:0000259" key="8">
    <source>
        <dbReference type="PROSITE" id="PS50850"/>
    </source>
</evidence>
<comment type="subcellular location">
    <subcellularLocation>
        <location evidence="1">Cell membrane</location>
        <topology evidence="1">Multi-pass membrane protein</topology>
    </subcellularLocation>
</comment>
<dbReference type="Pfam" id="PF07690">
    <property type="entry name" value="MFS_1"/>
    <property type="match status" value="1"/>
</dbReference>
<evidence type="ECO:0000256" key="2">
    <source>
        <dbReference type="ARBA" id="ARBA00022448"/>
    </source>
</evidence>
<evidence type="ECO:0000256" key="7">
    <source>
        <dbReference type="SAM" id="Phobius"/>
    </source>
</evidence>
<feature type="transmembrane region" description="Helical" evidence="7">
    <location>
        <begin position="14"/>
        <end position="34"/>
    </location>
</feature>
<dbReference type="InterPro" id="IPR004638">
    <property type="entry name" value="EmrB-like"/>
</dbReference>
<evidence type="ECO:0000256" key="3">
    <source>
        <dbReference type="ARBA" id="ARBA00022475"/>
    </source>
</evidence>
<dbReference type="GO" id="GO:0022857">
    <property type="term" value="F:transmembrane transporter activity"/>
    <property type="evidence" value="ECO:0007669"/>
    <property type="project" value="InterPro"/>
</dbReference>
<feature type="transmembrane region" description="Helical" evidence="7">
    <location>
        <begin position="168"/>
        <end position="192"/>
    </location>
</feature>
<dbReference type="PANTHER" id="PTHR42718:SF42">
    <property type="entry name" value="EXPORT PROTEIN"/>
    <property type="match status" value="1"/>
</dbReference>
<gene>
    <name evidence="9" type="ORF">ABR75_01720</name>
</gene>
<feature type="transmembrane region" description="Helical" evidence="7">
    <location>
        <begin position="204"/>
        <end position="222"/>
    </location>
</feature>
<evidence type="ECO:0000256" key="1">
    <source>
        <dbReference type="ARBA" id="ARBA00004651"/>
    </source>
</evidence>
<keyword evidence="6 7" id="KW-0472">Membrane</keyword>
<feature type="transmembrane region" description="Helical" evidence="7">
    <location>
        <begin position="228"/>
        <end position="249"/>
    </location>
</feature>
<evidence type="ECO:0000313" key="10">
    <source>
        <dbReference type="Proteomes" id="UP000051017"/>
    </source>
</evidence>
<dbReference type="Gene3D" id="1.20.1250.20">
    <property type="entry name" value="MFS general substrate transporter like domains"/>
    <property type="match status" value="1"/>
</dbReference>
<feature type="transmembrane region" description="Helical" evidence="7">
    <location>
        <begin position="54"/>
        <end position="74"/>
    </location>
</feature>
<dbReference type="InterPro" id="IPR020846">
    <property type="entry name" value="MFS_dom"/>
</dbReference>
<feature type="transmembrane region" description="Helical" evidence="7">
    <location>
        <begin position="270"/>
        <end position="291"/>
    </location>
</feature>
<dbReference type="AlphaFoldDB" id="A0A0R2QAX4"/>
<dbReference type="CDD" id="cd17321">
    <property type="entry name" value="MFS_MMR_MDR_like"/>
    <property type="match status" value="1"/>
</dbReference>
<accession>A0A0R2QAX4</accession>
<dbReference type="PROSITE" id="PS50850">
    <property type="entry name" value="MFS"/>
    <property type="match status" value="1"/>
</dbReference>
<evidence type="ECO:0000313" key="9">
    <source>
        <dbReference type="EMBL" id="KRO47366.1"/>
    </source>
</evidence>
<evidence type="ECO:0000256" key="4">
    <source>
        <dbReference type="ARBA" id="ARBA00022692"/>
    </source>
</evidence>
<feature type="transmembrane region" description="Helical" evidence="7">
    <location>
        <begin position="81"/>
        <end position="101"/>
    </location>
</feature>
<feature type="transmembrane region" description="Helical" evidence="7">
    <location>
        <begin position="141"/>
        <end position="162"/>
    </location>
</feature>
<feature type="transmembrane region" description="Helical" evidence="7">
    <location>
        <begin position="480"/>
        <end position="503"/>
    </location>
</feature>
<keyword evidence="3" id="KW-1003">Cell membrane</keyword>
<name>A0A0R2QAX4_9ACTN</name>
<feature type="transmembrane region" description="Helical" evidence="7">
    <location>
        <begin position="335"/>
        <end position="353"/>
    </location>
</feature>
<feature type="transmembrane region" description="Helical" evidence="7">
    <location>
        <begin position="107"/>
        <end position="129"/>
    </location>
</feature>
<evidence type="ECO:0000256" key="6">
    <source>
        <dbReference type="ARBA" id="ARBA00023136"/>
    </source>
</evidence>
<dbReference type="NCBIfam" id="TIGR00711">
    <property type="entry name" value="efflux_EmrB"/>
    <property type="match status" value="1"/>
</dbReference>
<dbReference type="EMBL" id="LIBJ01000166">
    <property type="protein sequence ID" value="KRO47366.1"/>
    <property type="molecule type" value="Genomic_DNA"/>
</dbReference>
<comment type="caution">
    <text evidence="9">The sequence shown here is derived from an EMBL/GenBank/DDBJ whole genome shotgun (WGS) entry which is preliminary data.</text>
</comment>
<protein>
    <recommendedName>
        <fullName evidence="8">Major facilitator superfamily (MFS) profile domain-containing protein</fullName>
    </recommendedName>
</protein>
<evidence type="ECO:0000256" key="5">
    <source>
        <dbReference type="ARBA" id="ARBA00022989"/>
    </source>
</evidence>
<dbReference type="InterPro" id="IPR011701">
    <property type="entry name" value="MFS"/>
</dbReference>